<keyword evidence="3" id="KW-1185">Reference proteome</keyword>
<sequence>MEGDAKGMQRWMRRRRGGDAEVETEETQRRLSPSPAKANQTIHLSFHSHDLDQQLQMNTRLHNHSLFCRNGLKKLLNWSCQKRSRNPIPKATVPITITSWATSSVWGGKGEEVLEGEREVERYEKFHNSNIEREKIRISLNTRRPKVILLIVK</sequence>
<evidence type="ECO:0000313" key="3">
    <source>
        <dbReference type="Proteomes" id="UP001189624"/>
    </source>
</evidence>
<proteinExistence type="predicted"/>
<gene>
    <name evidence="2" type="ORF">AYBTSS11_LOCUS20030</name>
</gene>
<organism evidence="2 3">
    <name type="scientific">Sphenostylis stenocarpa</name>
    <dbReference type="NCBI Taxonomy" id="92480"/>
    <lineage>
        <taxon>Eukaryota</taxon>
        <taxon>Viridiplantae</taxon>
        <taxon>Streptophyta</taxon>
        <taxon>Embryophyta</taxon>
        <taxon>Tracheophyta</taxon>
        <taxon>Spermatophyta</taxon>
        <taxon>Magnoliopsida</taxon>
        <taxon>eudicotyledons</taxon>
        <taxon>Gunneridae</taxon>
        <taxon>Pentapetalae</taxon>
        <taxon>rosids</taxon>
        <taxon>fabids</taxon>
        <taxon>Fabales</taxon>
        <taxon>Fabaceae</taxon>
        <taxon>Papilionoideae</taxon>
        <taxon>50 kb inversion clade</taxon>
        <taxon>NPAAA clade</taxon>
        <taxon>indigoferoid/millettioid clade</taxon>
        <taxon>Phaseoleae</taxon>
        <taxon>Sphenostylis</taxon>
    </lineage>
</organism>
<dbReference type="EMBL" id="OY731403">
    <property type="protein sequence ID" value="CAJ1963915.1"/>
    <property type="molecule type" value="Genomic_DNA"/>
</dbReference>
<protein>
    <submittedName>
        <fullName evidence="2">Uncharacterized protein</fullName>
    </submittedName>
</protein>
<feature type="region of interest" description="Disordered" evidence="1">
    <location>
        <begin position="1"/>
        <end position="37"/>
    </location>
</feature>
<dbReference type="Proteomes" id="UP001189624">
    <property type="component" value="Chromosome 6"/>
</dbReference>
<dbReference type="AlphaFoldDB" id="A0AA86SL07"/>
<name>A0AA86SL07_9FABA</name>
<dbReference type="Gramene" id="rna-AYBTSS11_LOCUS20030">
    <property type="protein sequence ID" value="CAJ1963915.1"/>
    <property type="gene ID" value="gene-AYBTSS11_LOCUS20030"/>
</dbReference>
<evidence type="ECO:0000256" key="1">
    <source>
        <dbReference type="SAM" id="MobiDB-lite"/>
    </source>
</evidence>
<accession>A0AA86SL07</accession>
<reference evidence="2" key="1">
    <citation type="submission" date="2023-10" db="EMBL/GenBank/DDBJ databases">
        <authorList>
            <person name="Domelevo Entfellner J.-B."/>
        </authorList>
    </citation>
    <scope>NUCLEOTIDE SEQUENCE</scope>
</reference>
<evidence type="ECO:0000313" key="2">
    <source>
        <dbReference type="EMBL" id="CAJ1963915.1"/>
    </source>
</evidence>